<name>A0A494VJ94_9SPHI</name>
<dbReference type="InterPro" id="IPR050553">
    <property type="entry name" value="Thioredoxin_ResA/DsbE_sf"/>
</dbReference>
<evidence type="ECO:0000259" key="1">
    <source>
        <dbReference type="PROSITE" id="PS51352"/>
    </source>
</evidence>
<dbReference type="PROSITE" id="PS51352">
    <property type="entry name" value="THIOREDOXIN_2"/>
    <property type="match status" value="1"/>
</dbReference>
<dbReference type="SUPFAM" id="SSF52833">
    <property type="entry name" value="Thioredoxin-like"/>
    <property type="match status" value="1"/>
</dbReference>
<dbReference type="GO" id="GO:0016209">
    <property type="term" value="F:antioxidant activity"/>
    <property type="evidence" value="ECO:0007669"/>
    <property type="project" value="InterPro"/>
</dbReference>
<dbReference type="PANTHER" id="PTHR42852:SF17">
    <property type="entry name" value="THIOREDOXIN-LIKE PROTEIN HI_1115"/>
    <property type="match status" value="1"/>
</dbReference>
<reference evidence="2 3" key="1">
    <citation type="submission" date="2018-10" db="EMBL/GenBank/DDBJ databases">
        <title>Genome sequencing of Mucilaginibacter sp. HYN0043.</title>
        <authorList>
            <person name="Kim M."/>
            <person name="Yi H."/>
        </authorList>
    </citation>
    <scope>NUCLEOTIDE SEQUENCE [LARGE SCALE GENOMIC DNA]</scope>
    <source>
        <strain evidence="2 3">HYN0043</strain>
    </source>
</reference>
<dbReference type="PANTHER" id="PTHR42852">
    <property type="entry name" value="THIOL:DISULFIDE INTERCHANGE PROTEIN DSBE"/>
    <property type="match status" value="1"/>
</dbReference>
<dbReference type="Pfam" id="PF00578">
    <property type="entry name" value="AhpC-TSA"/>
    <property type="match status" value="1"/>
</dbReference>
<dbReference type="InterPro" id="IPR036249">
    <property type="entry name" value="Thioredoxin-like_sf"/>
</dbReference>
<dbReference type="InterPro" id="IPR000866">
    <property type="entry name" value="AhpC/TSA"/>
</dbReference>
<dbReference type="EMBL" id="CP032869">
    <property type="protein sequence ID" value="AYL94334.1"/>
    <property type="molecule type" value="Genomic_DNA"/>
</dbReference>
<dbReference type="InterPro" id="IPR013766">
    <property type="entry name" value="Thioredoxin_domain"/>
</dbReference>
<dbReference type="AlphaFoldDB" id="A0A494VJ94"/>
<organism evidence="2 3">
    <name type="scientific">Mucilaginibacter celer</name>
    <dbReference type="NCBI Taxonomy" id="2305508"/>
    <lineage>
        <taxon>Bacteria</taxon>
        <taxon>Pseudomonadati</taxon>
        <taxon>Bacteroidota</taxon>
        <taxon>Sphingobacteriia</taxon>
        <taxon>Sphingobacteriales</taxon>
        <taxon>Sphingobacteriaceae</taxon>
        <taxon>Mucilaginibacter</taxon>
    </lineage>
</organism>
<dbReference type="OrthoDB" id="9815205at2"/>
<sequence>MRLTNLNQQIKRLKTFICKRPDLITNGICKALSVSIACLCFITNSNAQSIPSKEDGNKGVTMTITAKKYILPNGDTISIAKLDSVIKSWKKAEIMFHPDRSDPEILHIRPLDDAYYQELAAHEVNINSLLNKPAPIISLKAINGKNYSLNEFRGKVVVLNFWFTSCGTCIQEMPKLNAITTQYATSKVVFLALAPDNTSMIKAFLKKHQFKYTLLSDAEKTISTYQIFGYPTSMVIDKNGIIRSIHSNPDNIKQKLTQSIDQLLAE</sequence>
<dbReference type="CDD" id="cd02966">
    <property type="entry name" value="TlpA_like_family"/>
    <property type="match status" value="1"/>
</dbReference>
<dbReference type="KEGG" id="muh:HYN43_003050"/>
<accession>A0A494VJ94</accession>
<dbReference type="Proteomes" id="UP000270046">
    <property type="component" value="Chromosome"/>
</dbReference>
<evidence type="ECO:0000313" key="3">
    <source>
        <dbReference type="Proteomes" id="UP000270046"/>
    </source>
</evidence>
<feature type="domain" description="Thioredoxin" evidence="1">
    <location>
        <begin position="128"/>
        <end position="265"/>
    </location>
</feature>
<keyword evidence="3" id="KW-1185">Reference proteome</keyword>
<evidence type="ECO:0000313" key="2">
    <source>
        <dbReference type="EMBL" id="AYL94334.1"/>
    </source>
</evidence>
<dbReference type="GO" id="GO:0016491">
    <property type="term" value="F:oxidoreductase activity"/>
    <property type="evidence" value="ECO:0007669"/>
    <property type="project" value="InterPro"/>
</dbReference>
<dbReference type="Gene3D" id="3.40.30.10">
    <property type="entry name" value="Glutaredoxin"/>
    <property type="match status" value="1"/>
</dbReference>
<proteinExistence type="predicted"/>
<protein>
    <submittedName>
        <fullName evidence="2">TlpA family protein disulfide reductase</fullName>
    </submittedName>
</protein>
<gene>
    <name evidence="2" type="ORF">HYN43_003050</name>
</gene>